<name>A0A9P5MSA5_9AGAM</name>
<dbReference type="InterPro" id="IPR022036">
    <property type="entry name" value="DUF3605"/>
</dbReference>
<dbReference type="EMBL" id="WHVB01000014">
    <property type="protein sequence ID" value="KAF8476643.1"/>
    <property type="molecule type" value="Genomic_DNA"/>
</dbReference>
<reference evidence="2" key="2">
    <citation type="journal article" date="2020" name="Nat. Commun.">
        <title>Large-scale genome sequencing of mycorrhizal fungi provides insights into the early evolution of symbiotic traits.</title>
        <authorList>
            <person name="Miyauchi S."/>
            <person name="Kiss E."/>
            <person name="Kuo A."/>
            <person name="Drula E."/>
            <person name="Kohler A."/>
            <person name="Sanchez-Garcia M."/>
            <person name="Morin E."/>
            <person name="Andreopoulos B."/>
            <person name="Barry K.W."/>
            <person name="Bonito G."/>
            <person name="Buee M."/>
            <person name="Carver A."/>
            <person name="Chen C."/>
            <person name="Cichocki N."/>
            <person name="Clum A."/>
            <person name="Culley D."/>
            <person name="Crous P.W."/>
            <person name="Fauchery L."/>
            <person name="Girlanda M."/>
            <person name="Hayes R.D."/>
            <person name="Keri Z."/>
            <person name="LaButti K."/>
            <person name="Lipzen A."/>
            <person name="Lombard V."/>
            <person name="Magnuson J."/>
            <person name="Maillard F."/>
            <person name="Murat C."/>
            <person name="Nolan M."/>
            <person name="Ohm R.A."/>
            <person name="Pangilinan J."/>
            <person name="Pereira M.F."/>
            <person name="Perotto S."/>
            <person name="Peter M."/>
            <person name="Pfister S."/>
            <person name="Riley R."/>
            <person name="Sitrit Y."/>
            <person name="Stielow J.B."/>
            <person name="Szollosi G."/>
            <person name="Zifcakova L."/>
            <person name="Stursova M."/>
            <person name="Spatafora J.W."/>
            <person name="Tedersoo L."/>
            <person name="Vaario L.M."/>
            <person name="Yamada A."/>
            <person name="Yan M."/>
            <person name="Wang P."/>
            <person name="Xu J."/>
            <person name="Bruns T."/>
            <person name="Baldrian P."/>
            <person name="Vilgalys R."/>
            <person name="Dunand C."/>
            <person name="Henrissat B."/>
            <person name="Grigoriev I.V."/>
            <person name="Hibbett D."/>
            <person name="Nagy L.G."/>
            <person name="Martin F.M."/>
        </authorList>
    </citation>
    <scope>NUCLEOTIDE SEQUENCE</scope>
    <source>
        <strain evidence="2">Prilba</strain>
    </source>
</reference>
<dbReference type="GO" id="GO:0006044">
    <property type="term" value="P:N-acetylglucosamine metabolic process"/>
    <property type="evidence" value="ECO:0007669"/>
    <property type="project" value="TreeGrafter"/>
</dbReference>
<comment type="caution">
    <text evidence="2">The sequence shown here is derived from an EMBL/GenBank/DDBJ whole genome shotgun (WGS) entry which is preliminary data.</text>
</comment>
<accession>A0A9P5MSA5</accession>
<protein>
    <submittedName>
        <fullName evidence="2">Uncharacterized protein</fullName>
    </submittedName>
</protein>
<feature type="region of interest" description="Disordered" evidence="1">
    <location>
        <begin position="1"/>
        <end position="22"/>
    </location>
</feature>
<organism evidence="2 3">
    <name type="scientific">Russula ochroleuca</name>
    <dbReference type="NCBI Taxonomy" id="152965"/>
    <lineage>
        <taxon>Eukaryota</taxon>
        <taxon>Fungi</taxon>
        <taxon>Dikarya</taxon>
        <taxon>Basidiomycota</taxon>
        <taxon>Agaricomycotina</taxon>
        <taxon>Agaricomycetes</taxon>
        <taxon>Russulales</taxon>
        <taxon>Russulaceae</taxon>
        <taxon>Russula</taxon>
    </lineage>
</organism>
<dbReference type="GO" id="GO:0005737">
    <property type="term" value="C:cytoplasm"/>
    <property type="evidence" value="ECO:0007669"/>
    <property type="project" value="TreeGrafter"/>
</dbReference>
<evidence type="ECO:0000313" key="2">
    <source>
        <dbReference type="EMBL" id="KAF8476643.1"/>
    </source>
</evidence>
<proteinExistence type="predicted"/>
<dbReference type="Proteomes" id="UP000759537">
    <property type="component" value="Unassembled WGS sequence"/>
</dbReference>
<dbReference type="OrthoDB" id="498286at2759"/>
<dbReference type="Pfam" id="PF12239">
    <property type="entry name" value="DUF3605"/>
    <property type="match status" value="2"/>
</dbReference>
<evidence type="ECO:0000256" key="1">
    <source>
        <dbReference type="SAM" id="MobiDB-lite"/>
    </source>
</evidence>
<reference evidence="2" key="1">
    <citation type="submission" date="2019-10" db="EMBL/GenBank/DDBJ databases">
        <authorList>
            <consortium name="DOE Joint Genome Institute"/>
            <person name="Kuo A."/>
            <person name="Miyauchi S."/>
            <person name="Kiss E."/>
            <person name="Drula E."/>
            <person name="Kohler A."/>
            <person name="Sanchez-Garcia M."/>
            <person name="Andreopoulos B."/>
            <person name="Barry K.W."/>
            <person name="Bonito G."/>
            <person name="Buee M."/>
            <person name="Carver A."/>
            <person name="Chen C."/>
            <person name="Cichocki N."/>
            <person name="Clum A."/>
            <person name="Culley D."/>
            <person name="Crous P.W."/>
            <person name="Fauchery L."/>
            <person name="Girlanda M."/>
            <person name="Hayes R."/>
            <person name="Keri Z."/>
            <person name="LaButti K."/>
            <person name="Lipzen A."/>
            <person name="Lombard V."/>
            <person name="Magnuson J."/>
            <person name="Maillard F."/>
            <person name="Morin E."/>
            <person name="Murat C."/>
            <person name="Nolan M."/>
            <person name="Ohm R."/>
            <person name="Pangilinan J."/>
            <person name="Pereira M."/>
            <person name="Perotto S."/>
            <person name="Peter M."/>
            <person name="Riley R."/>
            <person name="Sitrit Y."/>
            <person name="Stielow B."/>
            <person name="Szollosi G."/>
            <person name="Zifcakova L."/>
            <person name="Stursova M."/>
            <person name="Spatafora J.W."/>
            <person name="Tedersoo L."/>
            <person name="Vaario L.-M."/>
            <person name="Yamada A."/>
            <person name="Yan M."/>
            <person name="Wang P."/>
            <person name="Xu J."/>
            <person name="Bruns T."/>
            <person name="Baldrian P."/>
            <person name="Vilgalys R."/>
            <person name="Henrissat B."/>
            <person name="Grigoriev I.V."/>
            <person name="Hibbett D."/>
            <person name="Nagy L.G."/>
            <person name="Martin F.M."/>
        </authorList>
    </citation>
    <scope>NUCLEOTIDE SEQUENCE</scope>
    <source>
        <strain evidence="2">Prilba</strain>
    </source>
</reference>
<dbReference type="PANTHER" id="PTHR35020">
    <property type="entry name" value="N-ACETYLGLUCOSAMINE-INDUCED PROTEIN 1"/>
    <property type="match status" value="1"/>
</dbReference>
<dbReference type="AlphaFoldDB" id="A0A9P5MSA5"/>
<keyword evidence="3" id="KW-1185">Reference proteome</keyword>
<gene>
    <name evidence="2" type="ORF">DFH94DRAFT_634849</name>
</gene>
<evidence type="ECO:0000313" key="3">
    <source>
        <dbReference type="Proteomes" id="UP000759537"/>
    </source>
</evidence>
<dbReference type="PANTHER" id="PTHR35020:SF2">
    <property type="entry name" value="N-ACETYLGLUCOSAMINE-INDUCED PROTEIN 1"/>
    <property type="match status" value="1"/>
</dbReference>
<sequence length="299" mass="33732">MTASYALDADGPSPNTVPLGEGTPTKEELLVYYPTKFTWTQLKTFVNSGDLGLLKRDKKLQERYLRWIESIKAEYGSNANYLIRYRLRWGQADTLSKLPSRLSPPVVPLENGDIGSGKIPVLASGLPPIPPDTKPYFTADIPLQLVSIITNDWPYLVPTFIEHYLIWTVLPILPHDLPSIIRTRLLQDGLWGFTGYTPDSPPPSPSLLPTCLPALSDWCVTEASLIRTPRGTEEEETAVREAGLEVHKFVIATWKEREWETAWFVNPPRLQSVSALEHIHVFARYKSAEEANAWDHKTT</sequence>